<evidence type="ECO:0000313" key="6">
    <source>
        <dbReference type="Proteomes" id="UP000199689"/>
    </source>
</evidence>
<evidence type="ECO:0000259" key="4">
    <source>
        <dbReference type="Pfam" id="PF03976"/>
    </source>
</evidence>
<dbReference type="Gene3D" id="3.40.50.300">
    <property type="entry name" value="P-loop containing nucleotide triphosphate hydrolases"/>
    <property type="match status" value="1"/>
</dbReference>
<dbReference type="InterPro" id="IPR022488">
    <property type="entry name" value="PPK2-related"/>
</dbReference>
<dbReference type="NCBIfam" id="TIGR03709">
    <property type="entry name" value="PPK2_rel_1"/>
    <property type="match status" value="1"/>
</dbReference>
<feature type="domain" description="Polyphosphate kinase-2-related" evidence="4">
    <location>
        <begin position="45"/>
        <end position="269"/>
    </location>
</feature>
<dbReference type="Proteomes" id="UP000199689">
    <property type="component" value="Unassembled WGS sequence"/>
</dbReference>
<evidence type="ECO:0000256" key="2">
    <source>
        <dbReference type="ARBA" id="ARBA00022777"/>
    </source>
</evidence>
<dbReference type="PIRSF" id="PIRSF028756">
    <property type="entry name" value="PPK2_prd"/>
    <property type="match status" value="1"/>
</dbReference>
<dbReference type="PANTHER" id="PTHR34383:SF3">
    <property type="entry name" value="POLYPHOSPHATE:AMP PHOSPHOTRANSFERASE"/>
    <property type="match status" value="1"/>
</dbReference>
<dbReference type="AlphaFoldDB" id="A0A1G5WJ46"/>
<sequence>MDTALDIERYRVKHHQKIKLSRFSTRCDQENMNKLEVKKVLMPKVLTAMRDLQERLYAEKKYGLIFVLQAMDAAGKDGTINHVFSQLNPSGLKVASFKTPNSAELSHDYLWRINRELPARGEICVFNRSQYEDVMVTRVHELLKNGSMPQELVGDNIWDERYEQIMNWEKYLYQNGFPMIKIFLHVSKKEQQQRLIDRIINKQKNWKFAVSDITERKYWDEYQKFYGEMISKTSTDYAPWYIVPADNKWFTRYVVAHIVIRELKKLKPKFPELSPEVVRQLERFKELIQQVDDVDELLDMSPEEIKAKEAALDAESGNKTEQKNTETK</sequence>
<evidence type="ECO:0000256" key="3">
    <source>
        <dbReference type="SAM" id="MobiDB-lite"/>
    </source>
</evidence>
<dbReference type="GO" id="GO:0006797">
    <property type="term" value="P:polyphosphate metabolic process"/>
    <property type="evidence" value="ECO:0007669"/>
    <property type="project" value="InterPro"/>
</dbReference>
<dbReference type="InterPro" id="IPR022300">
    <property type="entry name" value="PPK2-rel_1"/>
</dbReference>
<dbReference type="EMBL" id="FMXA01000021">
    <property type="protein sequence ID" value="SDA57666.1"/>
    <property type="molecule type" value="Genomic_DNA"/>
</dbReference>
<dbReference type="GeneID" id="87756390"/>
<keyword evidence="1 5" id="KW-0808">Transferase</keyword>
<dbReference type="Pfam" id="PF03976">
    <property type="entry name" value="PPK2"/>
    <property type="match status" value="1"/>
</dbReference>
<dbReference type="SUPFAM" id="SSF52540">
    <property type="entry name" value="P-loop containing nucleoside triphosphate hydrolases"/>
    <property type="match status" value="1"/>
</dbReference>
<dbReference type="InterPro" id="IPR016898">
    <property type="entry name" value="Polyphosphate_phosphotransfera"/>
</dbReference>
<organism evidence="5 6">
    <name type="scientific">Allisonella histaminiformans</name>
    <dbReference type="NCBI Taxonomy" id="209880"/>
    <lineage>
        <taxon>Bacteria</taxon>
        <taxon>Bacillati</taxon>
        <taxon>Bacillota</taxon>
        <taxon>Negativicutes</taxon>
        <taxon>Veillonellales</taxon>
        <taxon>Veillonellaceae</taxon>
        <taxon>Allisonella</taxon>
    </lineage>
</organism>
<proteinExistence type="predicted"/>
<dbReference type="PANTHER" id="PTHR34383">
    <property type="entry name" value="POLYPHOSPHATE:AMP PHOSPHOTRANSFERASE-RELATED"/>
    <property type="match status" value="1"/>
</dbReference>
<keyword evidence="6" id="KW-1185">Reference proteome</keyword>
<dbReference type="InterPro" id="IPR027417">
    <property type="entry name" value="P-loop_NTPase"/>
</dbReference>
<reference evidence="5 6" key="1">
    <citation type="submission" date="2016-10" db="EMBL/GenBank/DDBJ databases">
        <authorList>
            <person name="de Groot N.N."/>
        </authorList>
    </citation>
    <scope>NUCLEOTIDE SEQUENCE [LARGE SCALE GENOMIC DNA]</scope>
    <source>
        <strain evidence="5 6">DSM 15230</strain>
    </source>
</reference>
<feature type="region of interest" description="Disordered" evidence="3">
    <location>
        <begin position="309"/>
        <end position="328"/>
    </location>
</feature>
<keyword evidence="2" id="KW-0418">Kinase</keyword>
<dbReference type="GO" id="GO:0008976">
    <property type="term" value="F:polyphosphate kinase activity"/>
    <property type="evidence" value="ECO:0007669"/>
    <property type="project" value="InterPro"/>
</dbReference>
<name>A0A1G5WJ46_9FIRM</name>
<accession>A0A1G5WJ46</accession>
<evidence type="ECO:0000256" key="1">
    <source>
        <dbReference type="ARBA" id="ARBA00022679"/>
    </source>
</evidence>
<dbReference type="RefSeq" id="WP_234944948.1">
    <property type="nucleotide sequence ID" value="NZ_FMXA01000021.1"/>
</dbReference>
<gene>
    <name evidence="5" type="ORF">SAMN02910343_01388</name>
</gene>
<protein>
    <submittedName>
        <fullName evidence="5">Polyphosphate:nucleotide phosphotransferase, PPK2 family</fullName>
    </submittedName>
</protein>
<dbReference type="STRING" id="209880.SAMN02910343_01388"/>
<evidence type="ECO:0000313" key="5">
    <source>
        <dbReference type="EMBL" id="SDA57666.1"/>
    </source>
</evidence>